<dbReference type="SUPFAM" id="SSF52058">
    <property type="entry name" value="L domain-like"/>
    <property type="match status" value="1"/>
</dbReference>
<dbReference type="InterPro" id="IPR003603">
    <property type="entry name" value="U2A'_phosphoprotein32A_C"/>
</dbReference>
<feature type="domain" description="U2A'/phosphoprotein 32 family A C-terminal" evidence="6">
    <location>
        <begin position="218"/>
        <end position="236"/>
    </location>
</feature>
<dbReference type="InterPro" id="IPR001611">
    <property type="entry name" value="Leu-rich_rpt"/>
</dbReference>
<dbReference type="Proteomes" id="UP001652662">
    <property type="component" value="Chromosome 1"/>
</dbReference>
<organism evidence="7 8">
    <name type="scientific">Equus przewalskii</name>
    <name type="common">Przewalski's horse</name>
    <name type="synonym">Equus caballus przewalskii</name>
    <dbReference type="NCBI Taxonomy" id="9798"/>
    <lineage>
        <taxon>Eukaryota</taxon>
        <taxon>Metazoa</taxon>
        <taxon>Chordata</taxon>
        <taxon>Craniata</taxon>
        <taxon>Vertebrata</taxon>
        <taxon>Euteleostomi</taxon>
        <taxon>Mammalia</taxon>
        <taxon>Eutheria</taxon>
        <taxon>Laurasiatheria</taxon>
        <taxon>Perissodactyla</taxon>
        <taxon>Equidae</taxon>
        <taxon>Equus</taxon>
    </lineage>
</organism>
<accession>A0ABM2F455</accession>
<evidence type="ECO:0000256" key="3">
    <source>
        <dbReference type="ARBA" id="ARBA00025777"/>
    </source>
</evidence>
<feature type="region of interest" description="Disordered" evidence="5">
    <location>
        <begin position="237"/>
        <end position="339"/>
    </location>
</feature>
<name>A0ABM2F455_EQUPR</name>
<dbReference type="PROSITE" id="PS51450">
    <property type="entry name" value="LRR"/>
    <property type="match status" value="1"/>
</dbReference>
<dbReference type="InterPro" id="IPR045081">
    <property type="entry name" value="AN32"/>
</dbReference>
<feature type="compositionally biased region" description="Basic and acidic residues" evidence="5">
    <location>
        <begin position="237"/>
        <end position="246"/>
    </location>
</feature>
<dbReference type="Gene3D" id="3.80.10.10">
    <property type="entry name" value="Ribonuclease Inhibitor"/>
    <property type="match status" value="1"/>
</dbReference>
<dbReference type="RefSeq" id="XP_008524300.1">
    <property type="nucleotide sequence ID" value="XM_008526078.2"/>
</dbReference>
<evidence type="ECO:0000256" key="1">
    <source>
        <dbReference type="ARBA" id="ARBA00022614"/>
    </source>
</evidence>
<reference evidence="8" key="2">
    <citation type="submission" date="2025-08" db="UniProtKB">
        <authorList>
            <consortium name="RefSeq"/>
        </authorList>
    </citation>
    <scope>IDENTIFICATION</scope>
    <source>
        <tissue evidence="8">Blood</tissue>
    </source>
</reference>
<keyword evidence="2" id="KW-0677">Repeat</keyword>
<dbReference type="SMART" id="SM00446">
    <property type="entry name" value="LRRcap"/>
    <property type="match status" value="1"/>
</dbReference>
<evidence type="ECO:0000259" key="6">
    <source>
        <dbReference type="SMART" id="SM00446"/>
    </source>
</evidence>
<reference evidence="7" key="1">
    <citation type="submission" date="2025-05" db="UniProtKB">
        <authorList>
            <consortium name="RefSeq"/>
        </authorList>
    </citation>
    <scope>NUCLEOTIDE SEQUENCE [LARGE SCALE GENOMIC DNA]</scope>
</reference>
<comment type="subcellular location">
    <subcellularLocation>
        <location evidence="4">Nucleus</location>
    </subcellularLocation>
</comment>
<comment type="function">
    <text evidence="4">Multifunctional protein that is involved in the regulation of many processes.</text>
</comment>
<keyword evidence="7" id="KW-1185">Reference proteome</keyword>
<dbReference type="GeneID" id="103554816"/>
<dbReference type="PANTHER" id="PTHR11375:SF1">
    <property type="entry name" value="ACIDIC LEUCINE-RICH NUCLEAR PHOSPHOPROTEIN 32 FAMILY MEMBER A"/>
    <property type="match status" value="1"/>
</dbReference>
<keyword evidence="1 4" id="KW-0433">Leucine-rich repeat</keyword>
<protein>
    <recommendedName>
        <fullName evidence="4">Acidic leucine-rich nuclear phosphoprotein 32 family member</fullName>
    </recommendedName>
</protein>
<evidence type="ECO:0000256" key="2">
    <source>
        <dbReference type="ARBA" id="ARBA00022737"/>
    </source>
</evidence>
<dbReference type="Pfam" id="PF14580">
    <property type="entry name" value="LRR_9"/>
    <property type="match status" value="1"/>
</dbReference>
<dbReference type="InterPro" id="IPR032675">
    <property type="entry name" value="LRR_dom_sf"/>
</dbReference>
<gene>
    <name evidence="8" type="primary">ANP32A</name>
</gene>
<sequence length="339" mass="38404">MDPQECGTRRDLVFVLRLPCPAYGLGTGRSPETRHDFPQGTQQVSGKVGTRVRAVRLPDERPLRCTSVFLVLLSFSSGHHSDTTFWDQCLPWTLLPASASLGLLHPRKVKELVLDNCRSNEGKIEGLTDEFEELEFLSTINVGLTSVANLPKLNKLKKLELSDNRISGGLEVLAEKCPNLTHLNLSGNKIKDLSTIEPLKKLENLKSLDLFNCEVTNLNDYRENVFKLLPQLTYLDGYDRDDKEAPDSDAEGYVEGLDDDEEDEDEEEYDEDAQVVEDEEDEEEEEEGEEEDVSGEEEEDEEGYNDGEVDDEEDEEDLGEEERGQKRKREPEDEGEDDD</sequence>
<comment type="similarity">
    <text evidence="3 4">Belongs to the ANP32 family.</text>
</comment>
<evidence type="ECO:0000313" key="8">
    <source>
        <dbReference type="RefSeq" id="XP_008524300.1"/>
    </source>
</evidence>
<evidence type="ECO:0000313" key="7">
    <source>
        <dbReference type="Proteomes" id="UP001652662"/>
    </source>
</evidence>
<evidence type="ECO:0000256" key="4">
    <source>
        <dbReference type="RuleBase" id="RU369103"/>
    </source>
</evidence>
<proteinExistence type="inferred from homology"/>
<evidence type="ECO:0000256" key="5">
    <source>
        <dbReference type="SAM" id="MobiDB-lite"/>
    </source>
</evidence>
<feature type="compositionally biased region" description="Acidic residues" evidence="5">
    <location>
        <begin position="247"/>
        <end position="320"/>
    </location>
</feature>
<dbReference type="PANTHER" id="PTHR11375">
    <property type="entry name" value="ACIDIC LEUCINE-RICH NUCLEAR PHOSPHOPROTEIN 32"/>
    <property type="match status" value="1"/>
</dbReference>
<keyword evidence="4" id="KW-0539">Nucleus</keyword>